<dbReference type="PIRSF" id="PIRSF036557">
    <property type="entry name" value="XdhA_RC"/>
    <property type="match status" value="1"/>
</dbReference>
<dbReference type="InterPro" id="IPR016167">
    <property type="entry name" value="FAD-bd_PCMH_sub1"/>
</dbReference>
<dbReference type="GO" id="GO:0071949">
    <property type="term" value="F:FAD binding"/>
    <property type="evidence" value="ECO:0007669"/>
    <property type="project" value="InterPro"/>
</dbReference>
<dbReference type="InterPro" id="IPR016169">
    <property type="entry name" value="FAD-bd_PCMH_sub2"/>
</dbReference>
<dbReference type="PROSITE" id="PS51085">
    <property type="entry name" value="2FE2S_FER_2"/>
    <property type="match status" value="1"/>
</dbReference>
<name>A0A841KA74_9HYPH</name>
<dbReference type="Gene3D" id="3.10.20.30">
    <property type="match status" value="1"/>
</dbReference>
<dbReference type="SMART" id="SM01092">
    <property type="entry name" value="CO_deh_flav_C"/>
    <property type="match status" value="1"/>
</dbReference>
<evidence type="ECO:0000256" key="5">
    <source>
        <dbReference type="ARBA" id="ARBA00023004"/>
    </source>
</evidence>
<dbReference type="CDD" id="cd00207">
    <property type="entry name" value="fer2"/>
    <property type="match status" value="1"/>
</dbReference>
<evidence type="ECO:0000259" key="6">
    <source>
        <dbReference type="PROSITE" id="PS51085"/>
    </source>
</evidence>
<evidence type="ECO:0000256" key="3">
    <source>
        <dbReference type="ARBA" id="ARBA00022827"/>
    </source>
</evidence>
<dbReference type="InterPro" id="IPR005107">
    <property type="entry name" value="CO_DH_flav_C"/>
</dbReference>
<proteinExistence type="predicted"/>
<dbReference type="GO" id="GO:0005506">
    <property type="term" value="F:iron ion binding"/>
    <property type="evidence" value="ECO:0007669"/>
    <property type="project" value="InterPro"/>
</dbReference>
<dbReference type="SUPFAM" id="SSF54292">
    <property type="entry name" value="2Fe-2S ferredoxin-like"/>
    <property type="match status" value="1"/>
</dbReference>
<evidence type="ECO:0000259" key="7">
    <source>
        <dbReference type="PROSITE" id="PS51387"/>
    </source>
</evidence>
<dbReference type="SUPFAM" id="SSF56176">
    <property type="entry name" value="FAD-binding/transporter-associated domain-like"/>
    <property type="match status" value="1"/>
</dbReference>
<dbReference type="SUPFAM" id="SSF47741">
    <property type="entry name" value="CO dehydrogenase ISP C-domain like"/>
    <property type="match status" value="1"/>
</dbReference>
<dbReference type="Pfam" id="PF00111">
    <property type="entry name" value="Fer2"/>
    <property type="match status" value="1"/>
</dbReference>
<evidence type="ECO:0000256" key="2">
    <source>
        <dbReference type="ARBA" id="ARBA00022723"/>
    </source>
</evidence>
<dbReference type="Pfam" id="PF00941">
    <property type="entry name" value="FAD_binding_5"/>
    <property type="match status" value="1"/>
</dbReference>
<gene>
    <name evidence="8" type="ORF">HNQ73_001972</name>
</gene>
<dbReference type="GO" id="GO:0004854">
    <property type="term" value="F:xanthine dehydrogenase activity"/>
    <property type="evidence" value="ECO:0007669"/>
    <property type="project" value="UniProtKB-EC"/>
</dbReference>
<dbReference type="PANTHER" id="PTHR45444">
    <property type="entry name" value="XANTHINE DEHYDROGENASE"/>
    <property type="match status" value="1"/>
</dbReference>
<feature type="domain" description="2Fe-2S ferredoxin-type" evidence="6">
    <location>
        <begin position="3"/>
        <end position="88"/>
    </location>
</feature>
<dbReference type="InterPro" id="IPR014307">
    <property type="entry name" value="Xanthine_DH_ssu"/>
</dbReference>
<dbReference type="InterPro" id="IPR036010">
    <property type="entry name" value="2Fe-2S_ferredoxin-like_sf"/>
</dbReference>
<dbReference type="NCBIfam" id="TIGR02963">
    <property type="entry name" value="xanthine_xdhA"/>
    <property type="match status" value="1"/>
</dbReference>
<dbReference type="EMBL" id="JACHEH010000004">
    <property type="protein sequence ID" value="MBB6168342.1"/>
    <property type="molecule type" value="Genomic_DNA"/>
</dbReference>
<dbReference type="InterPro" id="IPR001041">
    <property type="entry name" value="2Fe-2S_ferredoxin-type"/>
</dbReference>
<organism evidence="8 9">
    <name type="scientific">Chelatococcus composti</name>
    <dbReference type="NCBI Taxonomy" id="1743235"/>
    <lineage>
        <taxon>Bacteria</taxon>
        <taxon>Pseudomonadati</taxon>
        <taxon>Pseudomonadota</taxon>
        <taxon>Alphaproteobacteria</taxon>
        <taxon>Hyphomicrobiales</taxon>
        <taxon>Chelatococcaceae</taxon>
        <taxon>Chelatococcus</taxon>
    </lineage>
</organism>
<dbReference type="AlphaFoldDB" id="A0A841KA74"/>
<dbReference type="InterPro" id="IPR002888">
    <property type="entry name" value="2Fe-2S-bd"/>
</dbReference>
<dbReference type="InterPro" id="IPR012175">
    <property type="entry name" value="Xanth_DH_ssu_bac"/>
</dbReference>
<comment type="caution">
    <text evidence="8">The sequence shown here is derived from an EMBL/GenBank/DDBJ whole genome shotgun (WGS) entry which is preliminary data.</text>
</comment>
<keyword evidence="1" id="KW-0285">Flavoprotein</keyword>
<keyword evidence="3" id="KW-0274">FAD</keyword>
<keyword evidence="4 8" id="KW-0560">Oxidoreductase</keyword>
<evidence type="ECO:0000256" key="1">
    <source>
        <dbReference type="ARBA" id="ARBA00022630"/>
    </source>
</evidence>
<sequence>MRRTIRFLRKGETVEVEQFAPRTTLLDWLRLSERSTGTKEGCGEGDCGACTVVLRRLVDGRLVPAPVNACILLLGQVDGSEVLTVEDLAAEGRLHPVQQAMVEHHGSQCGFCTPGIVMSLFALYEAGMAPDRQEVTDALAGNLCRCTGYRPIVDAAFDALARREEDPFVARRQQVAGKLAALADEADVFVGSDQSFFAAPASIEALAQLCLAHPDATLVAGATDVGLWITKALAELPKVIWLGRVAGLDAVAEDGETVTLGATVPLSRARDVLAGLDPDLGELMRRFGSRQVRASGTVGGNVANGSPIGDLAPALIALGATLHLRRGAERRSLPLEDFFLDYRKQDRRPGEFVTAVTLRKPAGRHFRAFKVSKRFDEDISAVMGAFCLDIADGTVREARIAYGGMAGIPKRARAAEAALAGATLADGAAMERAVTALAGDFSPLSDHRASAGYRRRVAGNLLRKALTEIATGDDAATRLIGHREIRHAAE</sequence>
<dbReference type="InterPro" id="IPR012675">
    <property type="entry name" value="Beta-grasp_dom_sf"/>
</dbReference>
<dbReference type="InterPro" id="IPR002346">
    <property type="entry name" value="Mopterin_DH_FAD-bd"/>
</dbReference>
<dbReference type="Gene3D" id="1.10.150.120">
    <property type="entry name" value="[2Fe-2S]-binding domain"/>
    <property type="match status" value="1"/>
</dbReference>
<dbReference type="SUPFAM" id="SSF55447">
    <property type="entry name" value="CO dehydrogenase flavoprotein C-terminal domain-like"/>
    <property type="match status" value="1"/>
</dbReference>
<reference evidence="8 9" key="1">
    <citation type="submission" date="2020-08" db="EMBL/GenBank/DDBJ databases">
        <title>Genomic Encyclopedia of Type Strains, Phase IV (KMG-IV): sequencing the most valuable type-strain genomes for metagenomic binning, comparative biology and taxonomic classification.</title>
        <authorList>
            <person name="Goeker M."/>
        </authorList>
    </citation>
    <scope>NUCLEOTIDE SEQUENCE [LARGE SCALE GENOMIC DNA]</scope>
    <source>
        <strain evidence="8 9">DSM 101465</strain>
    </source>
</reference>
<dbReference type="Proteomes" id="UP000588017">
    <property type="component" value="Unassembled WGS sequence"/>
</dbReference>
<dbReference type="InterPro" id="IPR016166">
    <property type="entry name" value="FAD-bd_PCMH"/>
</dbReference>
<dbReference type="RefSeq" id="WP_183334658.1">
    <property type="nucleotide sequence ID" value="NZ_BMHX01000004.1"/>
</dbReference>
<dbReference type="Pfam" id="PF03450">
    <property type="entry name" value="CO_deh_flav_C"/>
    <property type="match status" value="1"/>
</dbReference>
<dbReference type="PANTHER" id="PTHR45444:SF3">
    <property type="entry name" value="XANTHINE DEHYDROGENASE"/>
    <property type="match status" value="1"/>
</dbReference>
<dbReference type="InterPro" id="IPR006058">
    <property type="entry name" value="2Fe2S_fd_BS"/>
</dbReference>
<dbReference type="Pfam" id="PF01799">
    <property type="entry name" value="Fer2_2"/>
    <property type="match status" value="1"/>
</dbReference>
<keyword evidence="5" id="KW-0408">Iron</keyword>
<dbReference type="Gene3D" id="3.30.43.10">
    <property type="entry name" value="Uridine Diphospho-n-acetylenolpyruvylglucosamine Reductase, domain 2"/>
    <property type="match status" value="1"/>
</dbReference>
<dbReference type="PROSITE" id="PS00197">
    <property type="entry name" value="2FE2S_FER_1"/>
    <property type="match status" value="1"/>
</dbReference>
<evidence type="ECO:0000313" key="8">
    <source>
        <dbReference type="EMBL" id="MBB6168342.1"/>
    </source>
</evidence>
<dbReference type="PROSITE" id="PS51387">
    <property type="entry name" value="FAD_PCMH"/>
    <property type="match status" value="1"/>
</dbReference>
<accession>A0A841KA74</accession>
<evidence type="ECO:0000256" key="4">
    <source>
        <dbReference type="ARBA" id="ARBA00023002"/>
    </source>
</evidence>
<dbReference type="EC" id="1.17.1.4" evidence="8"/>
<dbReference type="InterPro" id="IPR016208">
    <property type="entry name" value="Ald_Oxase/xanthine_DH-like"/>
</dbReference>
<dbReference type="InterPro" id="IPR036683">
    <property type="entry name" value="CO_DH_flav_C_dom_sf"/>
</dbReference>
<protein>
    <submittedName>
        <fullName evidence="8">Xanthine dehydrogenase small subunit</fullName>
        <ecNumber evidence="8">1.17.1.4</ecNumber>
    </submittedName>
</protein>
<keyword evidence="2" id="KW-0479">Metal-binding</keyword>
<feature type="domain" description="FAD-binding PCMH-type" evidence="7">
    <location>
        <begin position="189"/>
        <end position="363"/>
    </location>
</feature>
<dbReference type="GO" id="GO:0051537">
    <property type="term" value="F:2 iron, 2 sulfur cluster binding"/>
    <property type="evidence" value="ECO:0007669"/>
    <property type="project" value="InterPro"/>
</dbReference>
<evidence type="ECO:0000313" key="9">
    <source>
        <dbReference type="Proteomes" id="UP000588017"/>
    </source>
</evidence>
<dbReference type="Gene3D" id="3.30.465.10">
    <property type="match status" value="1"/>
</dbReference>
<dbReference type="InterPro" id="IPR036884">
    <property type="entry name" value="2Fe-2S-bd_dom_sf"/>
</dbReference>
<dbReference type="Gene3D" id="3.30.390.50">
    <property type="entry name" value="CO dehydrogenase flavoprotein, C-terminal domain"/>
    <property type="match status" value="1"/>
</dbReference>
<dbReference type="InterPro" id="IPR036318">
    <property type="entry name" value="FAD-bd_PCMH-like_sf"/>
</dbReference>
<keyword evidence="9" id="KW-1185">Reference proteome</keyword>